<dbReference type="RefSeq" id="WP_267533249.1">
    <property type="nucleotide sequence ID" value="NZ_JAPNKA010000001.1"/>
</dbReference>
<evidence type="ECO:0000256" key="1">
    <source>
        <dbReference type="SAM" id="Phobius"/>
    </source>
</evidence>
<keyword evidence="1" id="KW-0472">Membrane</keyword>
<proteinExistence type="predicted"/>
<feature type="transmembrane region" description="Helical" evidence="1">
    <location>
        <begin position="61"/>
        <end position="84"/>
    </location>
</feature>
<name>A0ABT3ZZW4_9BACT</name>
<reference evidence="2 3" key="1">
    <citation type="submission" date="2022-11" db="EMBL/GenBank/DDBJ databases">
        <title>Minimal conservation of predation-associated metabolite biosynthetic gene clusters underscores biosynthetic potential of Myxococcota including descriptions for ten novel species: Archangium lansinium sp. nov., Myxococcus landrumus sp. nov., Nannocystis bai.</title>
        <authorList>
            <person name="Ahearne A."/>
            <person name="Stevens C."/>
            <person name="Phillips K."/>
        </authorList>
    </citation>
    <scope>NUCLEOTIDE SEQUENCE [LARGE SCALE GENOMIC DNA]</scope>
    <source>
        <strain evidence="2 3">MIWBW</strain>
    </source>
</reference>
<feature type="transmembrane region" description="Helical" evidence="1">
    <location>
        <begin position="31"/>
        <end position="49"/>
    </location>
</feature>
<dbReference type="EMBL" id="JAPNKA010000001">
    <property type="protein sequence ID" value="MCY1074274.1"/>
    <property type="molecule type" value="Genomic_DNA"/>
</dbReference>
<sequence length="93" mass="9808">MAAVITAAYFVLSIGAVASFALGPPRWLEQCLSVLAAPAVLLLLVWNPMLRPLGLTSGEWVAVPSWPACLLIIAIYASLVYGLARLLCGKARG</sequence>
<dbReference type="Proteomes" id="UP001207654">
    <property type="component" value="Unassembled WGS sequence"/>
</dbReference>
<keyword evidence="1" id="KW-1133">Transmembrane helix</keyword>
<evidence type="ECO:0000313" key="2">
    <source>
        <dbReference type="EMBL" id="MCY1074274.1"/>
    </source>
</evidence>
<keyword evidence="1" id="KW-0812">Transmembrane</keyword>
<evidence type="ECO:0000313" key="3">
    <source>
        <dbReference type="Proteomes" id="UP001207654"/>
    </source>
</evidence>
<comment type="caution">
    <text evidence="2">The sequence shown here is derived from an EMBL/GenBank/DDBJ whole genome shotgun (WGS) entry which is preliminary data.</text>
</comment>
<gene>
    <name evidence="2" type="ORF">OV287_07225</name>
</gene>
<keyword evidence="3" id="KW-1185">Reference proteome</keyword>
<accession>A0ABT3ZZW4</accession>
<feature type="transmembrane region" description="Helical" evidence="1">
    <location>
        <begin position="6"/>
        <end position="24"/>
    </location>
</feature>
<protein>
    <submittedName>
        <fullName evidence="2">Uncharacterized protein</fullName>
    </submittedName>
</protein>
<organism evidence="2 3">
    <name type="scientific">Archangium lansingense</name>
    <dbReference type="NCBI Taxonomy" id="2995310"/>
    <lineage>
        <taxon>Bacteria</taxon>
        <taxon>Pseudomonadati</taxon>
        <taxon>Myxococcota</taxon>
        <taxon>Myxococcia</taxon>
        <taxon>Myxococcales</taxon>
        <taxon>Cystobacterineae</taxon>
        <taxon>Archangiaceae</taxon>
        <taxon>Archangium</taxon>
    </lineage>
</organism>